<dbReference type="NCBIfam" id="TIGR01493">
    <property type="entry name" value="HAD-SF-IA-v2"/>
    <property type="match status" value="1"/>
</dbReference>
<dbReference type="Gene3D" id="3.40.50.1000">
    <property type="entry name" value="HAD superfamily/HAD-like"/>
    <property type="match status" value="1"/>
</dbReference>
<dbReference type="STRING" id="27342.A0A0H2RKR1"/>
<dbReference type="Pfam" id="PF00702">
    <property type="entry name" value="Hydrolase"/>
    <property type="match status" value="1"/>
</dbReference>
<evidence type="ECO:0000313" key="4">
    <source>
        <dbReference type="Proteomes" id="UP000053477"/>
    </source>
</evidence>
<reference evidence="3 4" key="1">
    <citation type="submission" date="2015-04" db="EMBL/GenBank/DDBJ databases">
        <title>Complete genome sequence of Schizopora paradoxa KUC8140, a cosmopolitan wood degrader in East Asia.</title>
        <authorList>
            <consortium name="DOE Joint Genome Institute"/>
            <person name="Min B."/>
            <person name="Park H."/>
            <person name="Jang Y."/>
            <person name="Kim J.-J."/>
            <person name="Kim K.H."/>
            <person name="Pangilinan J."/>
            <person name="Lipzen A."/>
            <person name="Riley R."/>
            <person name="Grigoriev I.V."/>
            <person name="Spatafora J.W."/>
            <person name="Choi I.-G."/>
        </authorList>
    </citation>
    <scope>NUCLEOTIDE SEQUENCE [LARGE SCALE GENOMIC DNA]</scope>
    <source>
        <strain evidence="3 4">KUC8140</strain>
    </source>
</reference>
<dbReference type="SFLD" id="SFLDG01129">
    <property type="entry name" value="C1.5:_HAD__Beta-PGM__Phosphata"/>
    <property type="match status" value="1"/>
</dbReference>
<dbReference type="SFLD" id="SFLDS00003">
    <property type="entry name" value="Haloacid_Dehalogenase"/>
    <property type="match status" value="1"/>
</dbReference>
<dbReference type="InterPro" id="IPR036412">
    <property type="entry name" value="HAD-like_sf"/>
</dbReference>
<keyword evidence="2" id="KW-0378">Hydrolase</keyword>
<dbReference type="AlphaFoldDB" id="A0A0H2RKR1"/>
<dbReference type="SUPFAM" id="SSF56784">
    <property type="entry name" value="HAD-like"/>
    <property type="match status" value="1"/>
</dbReference>
<dbReference type="OrthoDB" id="2363873at2759"/>
<dbReference type="Proteomes" id="UP000053477">
    <property type="component" value="Unassembled WGS sequence"/>
</dbReference>
<dbReference type="NCBIfam" id="TIGR01428">
    <property type="entry name" value="HAD_type_II"/>
    <property type="match status" value="1"/>
</dbReference>
<sequence length="259" mass="28777">MTSNSSSPLKGVEVFTFDVFGTVVDWLNTGIRVLKEKAKKAQDLKEVTDSDWEDFMKEWRGGYRDRTISGGLHGLGGQTLSVDVMHREILDAMLDSDRWRMLGAIWGESDRNELVMLWHKLDGWPDSSSGLKSLKEQAFIVTLSNGNVRLLADMAKHADLRWDVILSAELLGSFKPNPKVYLGAMHHLSVRPENCAMVAAHIFDLRAAASHGMKTVYVRRPTEDVDVRDSVKPKSEGGDVDVVVDGLDELAALLKAANE</sequence>
<evidence type="ECO:0000256" key="1">
    <source>
        <dbReference type="ARBA" id="ARBA00008106"/>
    </source>
</evidence>
<name>A0A0H2RKR1_9AGAM</name>
<dbReference type="InterPro" id="IPR023214">
    <property type="entry name" value="HAD_sf"/>
</dbReference>
<dbReference type="PANTHER" id="PTHR43316">
    <property type="entry name" value="HYDROLASE, HALOACID DELAHOGENASE-RELATED"/>
    <property type="match status" value="1"/>
</dbReference>
<dbReference type="InterPro" id="IPR006328">
    <property type="entry name" value="2-HAD"/>
</dbReference>
<keyword evidence="4" id="KW-1185">Reference proteome</keyword>
<comment type="similarity">
    <text evidence="1">Belongs to the HAD-like hydrolase superfamily. S-2-haloalkanoic acid dehalogenase family.</text>
</comment>
<accession>A0A0H2RKR1</accession>
<proteinExistence type="inferred from homology"/>
<dbReference type="EMBL" id="KQ086038">
    <property type="protein sequence ID" value="KLO10028.1"/>
    <property type="molecule type" value="Genomic_DNA"/>
</dbReference>
<dbReference type="Gene3D" id="1.10.150.240">
    <property type="entry name" value="Putative phosphatase, domain 2"/>
    <property type="match status" value="1"/>
</dbReference>
<dbReference type="GO" id="GO:0019120">
    <property type="term" value="F:hydrolase activity, acting on acid halide bonds, in C-halide compounds"/>
    <property type="evidence" value="ECO:0007669"/>
    <property type="project" value="InterPro"/>
</dbReference>
<dbReference type="InParanoid" id="A0A0H2RKR1"/>
<dbReference type="InterPro" id="IPR051540">
    <property type="entry name" value="S-2-haloacid_dehalogenase"/>
</dbReference>
<organism evidence="3 4">
    <name type="scientific">Schizopora paradoxa</name>
    <dbReference type="NCBI Taxonomy" id="27342"/>
    <lineage>
        <taxon>Eukaryota</taxon>
        <taxon>Fungi</taxon>
        <taxon>Dikarya</taxon>
        <taxon>Basidiomycota</taxon>
        <taxon>Agaricomycotina</taxon>
        <taxon>Agaricomycetes</taxon>
        <taxon>Hymenochaetales</taxon>
        <taxon>Schizoporaceae</taxon>
        <taxon>Schizopora</taxon>
    </lineage>
</organism>
<gene>
    <name evidence="3" type="ORF">SCHPADRAFT_943187</name>
</gene>
<dbReference type="InterPro" id="IPR023198">
    <property type="entry name" value="PGP-like_dom2"/>
</dbReference>
<dbReference type="GO" id="GO:0016791">
    <property type="term" value="F:phosphatase activity"/>
    <property type="evidence" value="ECO:0007669"/>
    <property type="project" value="UniProtKB-ARBA"/>
</dbReference>
<protein>
    <submittedName>
        <fullName evidence="3">Haloacid dehalogenase</fullName>
    </submittedName>
</protein>
<dbReference type="PRINTS" id="PR00413">
    <property type="entry name" value="HADHALOGNASE"/>
</dbReference>
<evidence type="ECO:0000256" key="2">
    <source>
        <dbReference type="ARBA" id="ARBA00022801"/>
    </source>
</evidence>
<dbReference type="InterPro" id="IPR006439">
    <property type="entry name" value="HAD-SF_hydro_IA"/>
</dbReference>
<evidence type="ECO:0000313" key="3">
    <source>
        <dbReference type="EMBL" id="KLO10028.1"/>
    </source>
</evidence>
<dbReference type="PANTHER" id="PTHR43316:SF3">
    <property type="entry name" value="HALOACID DEHALOGENASE, TYPE II (AFU_ORTHOLOGUE AFUA_2G07750)-RELATED"/>
    <property type="match status" value="1"/>
</dbReference>